<sequence length="61" mass="6737">MQEILAQAQAAANEKQLTMYVFRAFGPNGHEVGWFNASGRRNSPKDELVCTVEPEAEQSPS</sequence>
<protein>
    <submittedName>
        <fullName evidence="2">Uncharacterized protein</fullName>
    </submittedName>
</protein>
<keyword evidence="3" id="KW-1185">Reference proteome</keyword>
<evidence type="ECO:0000313" key="3">
    <source>
        <dbReference type="Proteomes" id="UP001515641"/>
    </source>
</evidence>
<dbReference type="EMBL" id="JAAOMA010000034">
    <property type="protein sequence ID" value="NHR07369.1"/>
    <property type="molecule type" value="Genomic_DNA"/>
</dbReference>
<reference evidence="2 3" key="1">
    <citation type="submission" date="2020-03" db="EMBL/GenBank/DDBJ databases">
        <title>Draft genome sequence of environmentally isolated cultures.</title>
        <authorList>
            <person name="Wilson H.S."/>
            <person name="De Leon M.E."/>
        </authorList>
    </citation>
    <scope>NUCLEOTIDE SEQUENCE [LARGE SCALE GENOMIC DNA]</scope>
    <source>
        <strain evidence="2 3">HSC-31F16</strain>
    </source>
</reference>
<organism evidence="2 3">
    <name type="scientific">Chromobacterium fluminis</name>
    <dbReference type="NCBI Taxonomy" id="3044269"/>
    <lineage>
        <taxon>Bacteria</taxon>
        <taxon>Pseudomonadati</taxon>
        <taxon>Pseudomonadota</taxon>
        <taxon>Betaproteobacteria</taxon>
        <taxon>Neisseriales</taxon>
        <taxon>Chromobacteriaceae</taxon>
        <taxon>Chromobacterium</taxon>
    </lineage>
</organism>
<evidence type="ECO:0000313" key="2">
    <source>
        <dbReference type="EMBL" id="NHR07369.1"/>
    </source>
</evidence>
<evidence type="ECO:0000256" key="1">
    <source>
        <dbReference type="SAM" id="MobiDB-lite"/>
    </source>
</evidence>
<gene>
    <name evidence="2" type="ORF">HA052_19450</name>
</gene>
<feature type="region of interest" description="Disordered" evidence="1">
    <location>
        <begin position="37"/>
        <end position="61"/>
    </location>
</feature>
<dbReference type="Proteomes" id="UP001515641">
    <property type="component" value="Unassembled WGS sequence"/>
</dbReference>
<dbReference type="RefSeq" id="WP_166453181.1">
    <property type="nucleotide sequence ID" value="NZ_JAAOMA010000034.1"/>
</dbReference>
<comment type="caution">
    <text evidence="2">The sequence shown here is derived from an EMBL/GenBank/DDBJ whole genome shotgun (WGS) entry which is preliminary data.</text>
</comment>
<accession>A0ABX0L6W3</accession>
<name>A0ABX0L6W3_9NEIS</name>
<proteinExistence type="predicted"/>